<keyword evidence="2" id="KW-1185">Reference proteome</keyword>
<dbReference type="Proteomes" id="UP000265520">
    <property type="component" value="Unassembled WGS sequence"/>
</dbReference>
<sequence length="182" mass="20097">MLREQMVNMQAEIEKLTGMMTTLMATQNQVSAPVPQPGNTFVPPLVSSAPLGAPQLVMPEDCPWGMPTGFFGEESRPVVSEIPHAQPTVPIPQLGNILPQVTATVPAPLVHTIQQDQIPIFHAESMGGCDRVDDLHVKYDEIQKEMKVLREMRAFRGKDLFGQDAHELCLVPDVVVPHKFKV</sequence>
<dbReference type="AlphaFoldDB" id="A0A392NUV9"/>
<name>A0A392NUV9_9FABA</name>
<organism evidence="1 2">
    <name type="scientific">Trifolium medium</name>
    <dbReference type="NCBI Taxonomy" id="97028"/>
    <lineage>
        <taxon>Eukaryota</taxon>
        <taxon>Viridiplantae</taxon>
        <taxon>Streptophyta</taxon>
        <taxon>Embryophyta</taxon>
        <taxon>Tracheophyta</taxon>
        <taxon>Spermatophyta</taxon>
        <taxon>Magnoliopsida</taxon>
        <taxon>eudicotyledons</taxon>
        <taxon>Gunneridae</taxon>
        <taxon>Pentapetalae</taxon>
        <taxon>rosids</taxon>
        <taxon>fabids</taxon>
        <taxon>Fabales</taxon>
        <taxon>Fabaceae</taxon>
        <taxon>Papilionoideae</taxon>
        <taxon>50 kb inversion clade</taxon>
        <taxon>NPAAA clade</taxon>
        <taxon>Hologalegina</taxon>
        <taxon>IRL clade</taxon>
        <taxon>Trifolieae</taxon>
        <taxon>Trifolium</taxon>
    </lineage>
</organism>
<evidence type="ECO:0000313" key="2">
    <source>
        <dbReference type="Proteomes" id="UP000265520"/>
    </source>
</evidence>
<accession>A0A392NUV9</accession>
<protein>
    <submittedName>
        <fullName evidence="1">Uncharacterized protein</fullName>
    </submittedName>
</protein>
<proteinExistence type="predicted"/>
<reference evidence="1 2" key="1">
    <citation type="journal article" date="2018" name="Front. Plant Sci.">
        <title>Red Clover (Trifolium pratense) and Zigzag Clover (T. medium) - A Picture of Genomic Similarities and Differences.</title>
        <authorList>
            <person name="Dluhosova J."/>
            <person name="Istvanek J."/>
            <person name="Nedelnik J."/>
            <person name="Repkova J."/>
        </authorList>
    </citation>
    <scope>NUCLEOTIDE SEQUENCE [LARGE SCALE GENOMIC DNA]</scope>
    <source>
        <strain evidence="2">cv. 10/8</strain>
        <tissue evidence="1">Leaf</tissue>
    </source>
</reference>
<comment type="caution">
    <text evidence="1">The sequence shown here is derived from an EMBL/GenBank/DDBJ whole genome shotgun (WGS) entry which is preliminary data.</text>
</comment>
<evidence type="ECO:0000313" key="1">
    <source>
        <dbReference type="EMBL" id="MCI02886.1"/>
    </source>
</evidence>
<gene>
    <name evidence="1" type="ORF">A2U01_0023920</name>
</gene>
<dbReference type="EMBL" id="LXQA010050498">
    <property type="protein sequence ID" value="MCI02886.1"/>
    <property type="molecule type" value="Genomic_DNA"/>
</dbReference>
<feature type="non-terminal residue" evidence="1">
    <location>
        <position position="182"/>
    </location>
</feature>